<evidence type="ECO:0000313" key="14">
    <source>
        <dbReference type="EMBL" id="KAK3287713.1"/>
    </source>
</evidence>
<feature type="compositionally biased region" description="Basic residues" evidence="11">
    <location>
        <begin position="268"/>
        <end position="287"/>
    </location>
</feature>
<keyword evidence="5" id="KW-0460">Magnesium</keyword>
<keyword evidence="1" id="KW-0540">Nuclease</keyword>
<keyword evidence="12" id="KW-1133">Transmembrane helix</keyword>
<feature type="compositionally biased region" description="Basic and acidic residues" evidence="11">
    <location>
        <begin position="600"/>
        <end position="610"/>
    </location>
</feature>
<dbReference type="InterPro" id="IPR012337">
    <property type="entry name" value="RNaseH-like_sf"/>
</dbReference>
<feature type="region of interest" description="Disordered" evidence="11">
    <location>
        <begin position="717"/>
        <end position="766"/>
    </location>
</feature>
<keyword evidence="10" id="KW-0511">Multifunctional enzyme</keyword>
<dbReference type="GO" id="GO:0046872">
    <property type="term" value="F:metal ion binding"/>
    <property type="evidence" value="ECO:0007669"/>
    <property type="project" value="UniProtKB-KW"/>
</dbReference>
<evidence type="ECO:0000256" key="8">
    <source>
        <dbReference type="ARBA" id="ARBA00022932"/>
    </source>
</evidence>
<keyword evidence="15" id="KW-1185">Reference proteome</keyword>
<keyword evidence="8" id="KW-0548">Nucleotidyltransferase</keyword>
<dbReference type="InterPro" id="IPR001584">
    <property type="entry name" value="Integrase_cat-core"/>
</dbReference>
<gene>
    <name evidence="14" type="ORF">CYMTET_4788</name>
</gene>
<dbReference type="GO" id="GO:0004519">
    <property type="term" value="F:endonuclease activity"/>
    <property type="evidence" value="ECO:0007669"/>
    <property type="project" value="UniProtKB-KW"/>
</dbReference>
<dbReference type="Proteomes" id="UP001190700">
    <property type="component" value="Unassembled WGS sequence"/>
</dbReference>
<evidence type="ECO:0000256" key="6">
    <source>
        <dbReference type="ARBA" id="ARBA00022908"/>
    </source>
</evidence>
<evidence type="ECO:0000256" key="2">
    <source>
        <dbReference type="ARBA" id="ARBA00022723"/>
    </source>
</evidence>
<dbReference type="InterPro" id="IPR036397">
    <property type="entry name" value="RNaseH_sf"/>
</dbReference>
<dbReference type="GO" id="GO:0003676">
    <property type="term" value="F:nucleic acid binding"/>
    <property type="evidence" value="ECO:0007669"/>
    <property type="project" value="InterPro"/>
</dbReference>
<dbReference type="GO" id="GO:0003887">
    <property type="term" value="F:DNA-directed DNA polymerase activity"/>
    <property type="evidence" value="ECO:0007669"/>
    <property type="project" value="UniProtKB-KW"/>
</dbReference>
<feature type="transmembrane region" description="Helical" evidence="12">
    <location>
        <begin position="912"/>
        <end position="932"/>
    </location>
</feature>
<feature type="compositionally biased region" description="Low complexity" evidence="11">
    <location>
        <begin position="855"/>
        <end position="865"/>
    </location>
</feature>
<keyword evidence="2" id="KW-0479">Metal-binding</keyword>
<keyword evidence="3" id="KW-0255">Endonuclease</keyword>
<evidence type="ECO:0000256" key="9">
    <source>
        <dbReference type="ARBA" id="ARBA00023172"/>
    </source>
</evidence>
<dbReference type="GO" id="GO:0006310">
    <property type="term" value="P:DNA recombination"/>
    <property type="evidence" value="ECO:0007669"/>
    <property type="project" value="UniProtKB-KW"/>
</dbReference>
<dbReference type="Gene3D" id="3.30.420.10">
    <property type="entry name" value="Ribonuclease H-like superfamily/Ribonuclease H"/>
    <property type="match status" value="1"/>
</dbReference>
<evidence type="ECO:0000256" key="3">
    <source>
        <dbReference type="ARBA" id="ARBA00022759"/>
    </source>
</evidence>
<dbReference type="EMBL" id="LGRX02000763">
    <property type="protein sequence ID" value="KAK3287713.1"/>
    <property type="molecule type" value="Genomic_DNA"/>
</dbReference>
<evidence type="ECO:0000256" key="7">
    <source>
        <dbReference type="ARBA" id="ARBA00022918"/>
    </source>
</evidence>
<organism evidence="14 15">
    <name type="scientific">Cymbomonas tetramitiformis</name>
    <dbReference type="NCBI Taxonomy" id="36881"/>
    <lineage>
        <taxon>Eukaryota</taxon>
        <taxon>Viridiplantae</taxon>
        <taxon>Chlorophyta</taxon>
        <taxon>Pyramimonadophyceae</taxon>
        <taxon>Pyramimonadales</taxon>
        <taxon>Pyramimonadaceae</taxon>
        <taxon>Cymbomonas</taxon>
    </lineage>
</organism>
<evidence type="ECO:0000256" key="11">
    <source>
        <dbReference type="SAM" id="MobiDB-lite"/>
    </source>
</evidence>
<evidence type="ECO:0000313" key="15">
    <source>
        <dbReference type="Proteomes" id="UP001190700"/>
    </source>
</evidence>
<proteinExistence type="predicted"/>
<evidence type="ECO:0000256" key="1">
    <source>
        <dbReference type="ARBA" id="ARBA00022722"/>
    </source>
</evidence>
<dbReference type="PANTHER" id="PTHR42648">
    <property type="entry name" value="TRANSPOSASE, PUTATIVE-RELATED"/>
    <property type="match status" value="1"/>
</dbReference>
<protein>
    <recommendedName>
        <fullName evidence="13">Integrase catalytic domain-containing protein</fullName>
    </recommendedName>
</protein>
<evidence type="ECO:0000259" key="13">
    <source>
        <dbReference type="PROSITE" id="PS50994"/>
    </source>
</evidence>
<evidence type="ECO:0000256" key="12">
    <source>
        <dbReference type="SAM" id="Phobius"/>
    </source>
</evidence>
<keyword evidence="12" id="KW-0472">Membrane</keyword>
<dbReference type="GO" id="GO:0003964">
    <property type="term" value="F:RNA-directed DNA polymerase activity"/>
    <property type="evidence" value="ECO:0007669"/>
    <property type="project" value="UniProtKB-KW"/>
</dbReference>
<keyword evidence="6" id="KW-0229">DNA integration</keyword>
<feature type="region of interest" description="Disordered" evidence="11">
    <location>
        <begin position="599"/>
        <end position="635"/>
    </location>
</feature>
<evidence type="ECO:0000256" key="4">
    <source>
        <dbReference type="ARBA" id="ARBA00022801"/>
    </source>
</evidence>
<dbReference type="Pfam" id="PF07727">
    <property type="entry name" value="RVT_2"/>
    <property type="match status" value="1"/>
</dbReference>
<feature type="domain" description="Integrase catalytic" evidence="13">
    <location>
        <begin position="1412"/>
        <end position="1578"/>
    </location>
</feature>
<keyword evidence="12" id="KW-0812">Transmembrane</keyword>
<dbReference type="InterPro" id="IPR039537">
    <property type="entry name" value="Retrotran_Ty1/copia-like"/>
</dbReference>
<dbReference type="SUPFAM" id="SSF53098">
    <property type="entry name" value="Ribonuclease H-like"/>
    <property type="match status" value="1"/>
</dbReference>
<feature type="region of interest" description="Disordered" evidence="11">
    <location>
        <begin position="267"/>
        <end position="289"/>
    </location>
</feature>
<feature type="region of interest" description="Disordered" evidence="11">
    <location>
        <begin position="851"/>
        <end position="882"/>
    </location>
</feature>
<dbReference type="CDD" id="cd09272">
    <property type="entry name" value="RNase_HI_RT_Ty1"/>
    <property type="match status" value="1"/>
</dbReference>
<dbReference type="PANTHER" id="PTHR42648:SF11">
    <property type="entry name" value="TRANSPOSON TY4-P GAG-POL POLYPROTEIN"/>
    <property type="match status" value="1"/>
</dbReference>
<keyword evidence="4" id="KW-0378">Hydrolase</keyword>
<keyword evidence="8" id="KW-0808">Transferase</keyword>
<keyword evidence="8" id="KW-0239">DNA-directed DNA polymerase</keyword>
<sequence>MASTPYQLMAPARLRAHPAGASKRQLQFDQLVATPVAALSQQSAAEKKFDSDSAAFLDDHQKIEALVRGIKSKLCGKGDAIDEWRFCGDESNARSLLDSLVEELTSRLTRFNPLFAHAFRLSDATATVMPTPNKLLKELLEYLCGGPALASVREAHRYFPDDGKVILTALVRDVMPDLEDFDKTDFIFTPTVEVPAGVNPKQFIKAFTDAVSNASTDLGQHSSLDISREDAVRLFLRRTCPVTYKQVHEDYAIEKVKTQAELTLGISRKGKGKGKGKGKKGKGKSQKTRVTFHPGSKQFMGNCWSCGGRHRQADCTHMQHLAAHSMRLDPEALAEGAFTDVLTARFQAAYEHSEEAFQAVCWEHGTPDICDSSESVCTYPDDGSLSFAAYLTQGDEDSHAPAWAPQEWTDSEWDAWETDSYTQEQHEEWDRLQRKASAKFQAFCFAGEEADYNEQDLQEPYSSLSLGRVHFYGFGVGGVDRDTTHTPPVVARMDSAPAVAPLDSSSFYRADPSIACSPCDPQPASIRSHLDAGVMLYGAAQTLDHAAAVSGDTPDDAEHGDTCLHPVSALFAHEAPLEPSSGLFADMVLAGDLRFQSMTEQHHSETREEGGAWGPRSWSSQLESVTGPEPGPPVELRLSLPSRVKVATPPGLTDREQDHWDRLWCEDHTQPTQWHDTLPASAATTPRVPRVPPPVMPFPPGPGPCFVTAGAGLYATATDPPASGHGVPAGSVVEASDETDGPELRGSGEGQHYDPPPSVTGPTLRRGVGRGGVPFYRHALVSTLVVPGFLGCAMADVDLLQGQEDASDRLRLLSPGGPRGGAQGTGTGILYDWGSDGGTWAGNNGNSGSCDWEWSDSGTGHSSSGSGTGGSHSDHGQFTGSGMPPDAASQIQLFRSTITTDNEDRRRRSRHLTALALATFLAIIIQCLFLFFMDFQSISGDSTVDRGVGGVGPVAWQQTGSVLETTSHLAHLMITVGGAVVHMSWWLGFTWTAHGTPPPGLVFTCSPVVSAYTLSRDGDGIVVDSGATGNITGTRSRISALDTSATIGFSTVMTGPVSRTDGTCTLHLYGREILSGEIDEYTIPGCHFKEGARTLLSTRVMLRHGFSSPDFITMTYTHLDSGRTYRITDNQVDYLWDEPQRPHSHHFGSAAVRTRTGDSSDWQWSNSEYTKWATTHGSPTATAKLGTPAFDVSMYGDSLPVGEGNNHPALEHWSISDDCHTKQWTGQFFYGNIPFSISMIDRMLTKGNHDFLLDPHNTTYFWIVPYMPQHQIWHKTCTMEVLHIYPKGSKRIFSFSRKHTYASSHPLTPAGSDGGPDRVFIDGTPFEICILFRNRNTPVRVSPFVEFHAVMGHGSTASLLKLYDLPGIQLGRPLLSRRAIAAMPTCSQFCAVCCTSKLKQKPCGHHDQLRSVAIQPGQKWAADLTGPITPAGYNGHLYRCQFIDYVSRFIFVYTFVQKSEYYTCLVHFYGSLHAMGYAPQSITLRTDCAPEMGDPQCVAFYQKHRILHQKSSPTVHTDNPHAENAIGKISDMAKALLLAAGMPEDYWPLAATHAGFIWNISTHKNISTTPFHQIRGYHYGYAKLKAFGQNCYVIMSQQQRNSRQPGMSRKSQRAAWSGRLVGVSVSSLAYKILDTETNMIHYIGKPHWIHNHQDMGEILGSFPDPHQAEREFDASYDRPHRPFSDSFDTAGSRVHGIGSFFDGEESHACVQLIQTDGTVTWTMAVRYVLQTSDGRHYRDLLHYLDCYRKLNGINEHYPIWTIVKARQTIRAPIYSAILISTHRGNRRPYGVILEPCTDEPAGWHIDLPANLIIFPSTHSAAYLPFSDTLSNDLRAEYMFGSFSSMEQFLSDAPTSTITHMLEVSAPEIKLPHGVRQALSSPQSEDWLKAMDQEVGDMVNQEKLKLGTPPANAQYLTTLFVLSMPFKPDPTGAGKPYQIFKARMAGDGSRTTGYLPWETSSATPEISAFRLLFIFAALFQLVVSHLDVSQAFMHAKLEFPVWIQFPSGYTFKGYSYALLSYALYGLKIAGASWQRMVKQFMLSIKYMGQSFRQSTHDACIYYIYTPTVKAMCVVYVDDFGMACSTALERAFWTAFRATFKAKHLGPISSILQMTVQHDDQGVYLNQSRQIKDLMTANNIPERPFRTPMDSKLVISKPVDPDLTLVKPYRSILGSLLWHSRTSRPDIYYAVIYLSQFVACPSEDSMKALIRIAQYLDCTAHYRMAFYYPERPARVLTLFVYSDADLARDLENSARSYSGMVIFFCGVGGVRPDGKSVTDELEIYSDSDRRPVDYQNMRSTEYLPASATCPRLELPVPLLLDNDACRSIAENIPLSQKIKHVLVRFHMLRDFVRLGWIICWRVPSEKNLADPYTKPVPPTKNTVPYFNMLFDSYMDMQKAVIQAARSFGFSTWRPTQKAAA</sequence>
<dbReference type="GO" id="GO:0015074">
    <property type="term" value="P:DNA integration"/>
    <property type="evidence" value="ECO:0007669"/>
    <property type="project" value="UniProtKB-KW"/>
</dbReference>
<name>A0AAE0H0P5_9CHLO</name>
<dbReference type="InterPro" id="IPR013103">
    <property type="entry name" value="RVT_2"/>
</dbReference>
<dbReference type="GO" id="GO:0016787">
    <property type="term" value="F:hydrolase activity"/>
    <property type="evidence" value="ECO:0007669"/>
    <property type="project" value="UniProtKB-KW"/>
</dbReference>
<keyword evidence="7" id="KW-0695">RNA-directed DNA polymerase</keyword>
<reference evidence="14 15" key="1">
    <citation type="journal article" date="2015" name="Genome Biol. Evol.">
        <title>Comparative Genomics of a Bacterivorous Green Alga Reveals Evolutionary Causalities and Consequences of Phago-Mixotrophic Mode of Nutrition.</title>
        <authorList>
            <person name="Burns J.A."/>
            <person name="Paasch A."/>
            <person name="Narechania A."/>
            <person name="Kim E."/>
        </authorList>
    </citation>
    <scope>NUCLEOTIDE SEQUENCE [LARGE SCALE GENOMIC DNA]</scope>
    <source>
        <strain evidence="14 15">PLY_AMNH</strain>
    </source>
</reference>
<accession>A0AAE0H0P5</accession>
<evidence type="ECO:0000256" key="5">
    <source>
        <dbReference type="ARBA" id="ARBA00022842"/>
    </source>
</evidence>
<evidence type="ECO:0000256" key="10">
    <source>
        <dbReference type="ARBA" id="ARBA00023268"/>
    </source>
</evidence>
<keyword evidence="9" id="KW-0233">DNA recombination</keyword>
<comment type="caution">
    <text evidence="14">The sequence shown here is derived from an EMBL/GenBank/DDBJ whole genome shotgun (WGS) entry which is preliminary data.</text>
</comment>
<dbReference type="PROSITE" id="PS50994">
    <property type="entry name" value="INTEGRASE"/>
    <property type="match status" value="1"/>
</dbReference>